<protein>
    <submittedName>
        <fullName evidence="2">Uncharacterized protein</fullName>
    </submittedName>
</protein>
<name>A0A6M3K401_9ZZZZ</name>
<organism evidence="2">
    <name type="scientific">viral metagenome</name>
    <dbReference type="NCBI Taxonomy" id="1070528"/>
    <lineage>
        <taxon>unclassified sequences</taxon>
        <taxon>metagenomes</taxon>
        <taxon>organismal metagenomes</taxon>
    </lineage>
</organism>
<evidence type="ECO:0000313" key="1">
    <source>
        <dbReference type="EMBL" id="QJA59008.1"/>
    </source>
</evidence>
<dbReference type="EMBL" id="MT142266">
    <property type="protein sequence ID" value="QJA77146.1"/>
    <property type="molecule type" value="Genomic_DNA"/>
</dbReference>
<proteinExistence type="predicted"/>
<reference evidence="2" key="1">
    <citation type="submission" date="2020-03" db="EMBL/GenBank/DDBJ databases">
        <title>The deep terrestrial virosphere.</title>
        <authorList>
            <person name="Holmfeldt K."/>
            <person name="Nilsson E."/>
            <person name="Simone D."/>
            <person name="Lopez-Fernandez M."/>
            <person name="Wu X."/>
            <person name="de Brujin I."/>
            <person name="Lundin D."/>
            <person name="Andersson A."/>
            <person name="Bertilsson S."/>
            <person name="Dopson M."/>
        </authorList>
    </citation>
    <scope>NUCLEOTIDE SEQUENCE</scope>
    <source>
        <strain evidence="2">MM415A01358</strain>
        <strain evidence="1">MM415B01376</strain>
    </source>
</reference>
<evidence type="ECO:0000313" key="2">
    <source>
        <dbReference type="EMBL" id="QJA77146.1"/>
    </source>
</evidence>
<sequence length="185" mass="21816">MKKLLMVILLLFTGMFLCTGIINSQDNNIGVICKYIMSDSSKEYVVRDEINPNIKYGFKTILSDENLTKHSAFKWKWTIHVACYEYVMNMKDKGIISFTIKEYQSFVSPDSRGYVLWRLIDFNRDGVVDKYNREYRIVGPDDIHILPNYPEGFVNNDFCSPTQKESQKRFDKEIEYWMGIINENK</sequence>
<dbReference type="EMBL" id="MT141350">
    <property type="protein sequence ID" value="QJA59008.1"/>
    <property type="molecule type" value="Genomic_DNA"/>
</dbReference>
<accession>A0A6M3K401</accession>
<dbReference type="AlphaFoldDB" id="A0A6M3K401"/>
<gene>
    <name evidence="2" type="ORF">MM415A01358_0002</name>
    <name evidence="1" type="ORF">MM415B01376_0021</name>
</gene>